<keyword evidence="2" id="KW-1185">Reference proteome</keyword>
<accession>A0A5M3VUM6</accession>
<organism evidence="1 2">
    <name type="scientific">Acrocarpospora corrugata</name>
    <dbReference type="NCBI Taxonomy" id="35763"/>
    <lineage>
        <taxon>Bacteria</taxon>
        <taxon>Bacillati</taxon>
        <taxon>Actinomycetota</taxon>
        <taxon>Actinomycetes</taxon>
        <taxon>Streptosporangiales</taxon>
        <taxon>Streptosporangiaceae</taxon>
        <taxon>Acrocarpospora</taxon>
    </lineage>
</organism>
<evidence type="ECO:0000313" key="2">
    <source>
        <dbReference type="Proteomes" id="UP000334990"/>
    </source>
</evidence>
<dbReference type="EMBL" id="BLAD01000040">
    <property type="protein sequence ID" value="GER99381.1"/>
    <property type="molecule type" value="Genomic_DNA"/>
</dbReference>
<name>A0A5M3VUM6_9ACTN</name>
<reference evidence="1 2" key="1">
    <citation type="submission" date="2019-10" db="EMBL/GenBank/DDBJ databases">
        <title>Whole genome shotgun sequence of Acrocarpospora corrugata NBRC 13972.</title>
        <authorList>
            <person name="Ichikawa N."/>
            <person name="Kimura A."/>
            <person name="Kitahashi Y."/>
            <person name="Komaki H."/>
            <person name="Oguchi A."/>
        </authorList>
    </citation>
    <scope>NUCLEOTIDE SEQUENCE [LARGE SCALE GENOMIC DNA]</scope>
    <source>
        <strain evidence="1 2">NBRC 13972</strain>
    </source>
</reference>
<evidence type="ECO:0000313" key="1">
    <source>
        <dbReference type="EMBL" id="GER99381.1"/>
    </source>
</evidence>
<sequence length="117" mass="11901">MTVGLARTAASTFCAMVVGSLLSYSLKEAPSSLAAASAPLTPSWRKLLPPTGFGVMRMIDFSGAVVAGVPVSVPPHAARASRAARPERAGVSLMGPGSVVLDGASGAYPRISYQNNL</sequence>
<gene>
    <name evidence="1" type="ORF">Acor_14450</name>
</gene>
<dbReference type="Proteomes" id="UP000334990">
    <property type="component" value="Unassembled WGS sequence"/>
</dbReference>
<comment type="caution">
    <text evidence="1">The sequence shown here is derived from an EMBL/GenBank/DDBJ whole genome shotgun (WGS) entry which is preliminary data.</text>
</comment>
<dbReference type="AlphaFoldDB" id="A0A5M3VUM6"/>
<protein>
    <submittedName>
        <fullName evidence="1">Uncharacterized protein</fullName>
    </submittedName>
</protein>
<proteinExistence type="predicted"/>